<dbReference type="AlphaFoldDB" id="A0A228IHN3"/>
<gene>
    <name evidence="1" type="ORF">CFB84_21355</name>
</gene>
<reference evidence="1 2" key="2">
    <citation type="submission" date="2017-08" db="EMBL/GenBank/DDBJ databases">
        <title>WGS of novel Burkholderia cepaca complex species.</title>
        <authorList>
            <person name="Lipuma J."/>
            <person name="Spilker T."/>
        </authorList>
    </citation>
    <scope>NUCLEOTIDE SEQUENCE [LARGE SCALE GENOMIC DNA]</scope>
    <source>
        <strain evidence="1 2">AU17325</strain>
    </source>
</reference>
<name>A0A228IHN3_9BURK</name>
<sequence>MNNRTTVLVLVFALVASASIFAVGGRRAMNEKIMMRVSEDEPLFDATKWFANGMYERIPVRDENRAYYPEGTQYVDTSMRRIFPPSFTDEQVEILQMRIVRALKEESVAEGFRPTVPSSVDDMGLGSSFDPRPQIVYSVSGFRDYGDGEPKMIPIDHYTFYTLLEGKRFYVYIDRNGETGDIAFAYRAHSSLFPADEEERRFQELQSKADLESRLDAPGWKKRSGEPCPWPGTWECLELPVGKQTFAHNMPFPQINGQDVTWRHVPHVS</sequence>
<evidence type="ECO:0000313" key="2">
    <source>
        <dbReference type="Proteomes" id="UP000214600"/>
    </source>
</evidence>
<dbReference type="Proteomes" id="UP000214600">
    <property type="component" value="Unassembled WGS sequence"/>
</dbReference>
<accession>A0A228IHN3</accession>
<dbReference type="EMBL" id="NKFA01000008">
    <property type="protein sequence ID" value="OXI41816.1"/>
    <property type="molecule type" value="Genomic_DNA"/>
</dbReference>
<protein>
    <submittedName>
        <fullName evidence="1">Uncharacterized protein</fullName>
    </submittedName>
</protein>
<reference evidence="2" key="1">
    <citation type="submission" date="2017-06" db="EMBL/GenBank/DDBJ databases">
        <authorList>
            <person name="LiPuma J."/>
            <person name="Spilker T."/>
        </authorList>
    </citation>
    <scope>NUCLEOTIDE SEQUENCE [LARGE SCALE GENOMIC DNA]</scope>
    <source>
        <strain evidence="2">AU17325</strain>
    </source>
</reference>
<organism evidence="1 2">
    <name type="scientific">Burkholderia aenigmatica</name>
    <dbReference type="NCBI Taxonomy" id="2015348"/>
    <lineage>
        <taxon>Bacteria</taxon>
        <taxon>Pseudomonadati</taxon>
        <taxon>Pseudomonadota</taxon>
        <taxon>Betaproteobacteria</taxon>
        <taxon>Burkholderiales</taxon>
        <taxon>Burkholderiaceae</taxon>
        <taxon>Burkholderia</taxon>
        <taxon>Burkholderia cepacia complex</taxon>
    </lineage>
</organism>
<proteinExistence type="predicted"/>
<evidence type="ECO:0000313" key="1">
    <source>
        <dbReference type="EMBL" id="OXI41816.1"/>
    </source>
</evidence>
<comment type="caution">
    <text evidence="1">The sequence shown here is derived from an EMBL/GenBank/DDBJ whole genome shotgun (WGS) entry which is preliminary data.</text>
</comment>